<dbReference type="InterPro" id="IPR016181">
    <property type="entry name" value="Acyl_CoA_acyltransferase"/>
</dbReference>
<sequence>MDIFDKVSFKKFDLNYFIEKYGFQKGEDYEDFNLYLLEDIDGILLEDLFVNHRFKGQGFGSAFVDGLKEKGKPIILYSSVDSIDFWVKMGFSSEKFDGEYIFAWGL</sequence>
<name>A0A3G3BVA6_9CAUD</name>
<organism evidence="1 2">
    <name type="scientific">Bacillus phage vB_BcoS-136</name>
    <dbReference type="NCBI Taxonomy" id="2419619"/>
    <lineage>
        <taxon>Viruses</taxon>
        <taxon>Duplodnaviria</taxon>
        <taxon>Heunggongvirae</taxon>
        <taxon>Uroviricota</taxon>
        <taxon>Caudoviricetes</taxon>
        <taxon>Heleneionescovirinae</taxon>
        <taxon>Kenyattavirus</taxon>
        <taxon>Kenyattavirus kv136</taxon>
    </lineage>
</organism>
<reference evidence="1 2" key="1">
    <citation type="submission" date="2018-09" db="EMBL/GenBank/DDBJ databases">
        <title>Comparative Genomic Analysis of Eight Novel Haloalkaliphilic Bacteriophages from Lake Elmenteita, Kenya.</title>
        <authorList>
            <person name="Akhwale J.K."/>
        </authorList>
    </citation>
    <scope>NUCLEOTIDE SEQUENCE [LARGE SCALE GENOMIC DNA]</scope>
</reference>
<evidence type="ECO:0000313" key="2">
    <source>
        <dbReference type="Proteomes" id="UP000274199"/>
    </source>
</evidence>
<proteinExistence type="predicted"/>
<gene>
    <name evidence="1" type="ORF">vBBcoS136_00043</name>
</gene>
<evidence type="ECO:0008006" key="3">
    <source>
        <dbReference type="Google" id="ProtNLM"/>
    </source>
</evidence>
<evidence type="ECO:0000313" key="1">
    <source>
        <dbReference type="EMBL" id="AYP68175.1"/>
    </source>
</evidence>
<dbReference type="Gene3D" id="3.40.630.30">
    <property type="match status" value="1"/>
</dbReference>
<protein>
    <recommendedName>
        <fullName evidence="3">N-acetyltransferase domain-containing protein</fullName>
    </recommendedName>
</protein>
<keyword evidence="2" id="KW-1185">Reference proteome</keyword>
<accession>A0A3G3BVA6</accession>
<dbReference type="Proteomes" id="UP000274199">
    <property type="component" value="Segment"/>
</dbReference>
<dbReference type="EMBL" id="MH884508">
    <property type="protein sequence ID" value="AYP68175.1"/>
    <property type="molecule type" value="Genomic_DNA"/>
</dbReference>
<dbReference type="SUPFAM" id="SSF55729">
    <property type="entry name" value="Acyl-CoA N-acyltransferases (Nat)"/>
    <property type="match status" value="1"/>
</dbReference>